<evidence type="ECO:0000313" key="2">
    <source>
        <dbReference type="EMBL" id="GLK90452.1"/>
    </source>
</evidence>
<proteinExistence type="predicted"/>
<dbReference type="AlphaFoldDB" id="A0A9W6K7X4"/>
<evidence type="ECO:0000313" key="3">
    <source>
        <dbReference type="Proteomes" id="UP001143328"/>
    </source>
</evidence>
<evidence type="ECO:0000256" key="1">
    <source>
        <dbReference type="SAM" id="SignalP"/>
    </source>
</evidence>
<feature type="signal peptide" evidence="1">
    <location>
        <begin position="1"/>
        <end position="22"/>
    </location>
</feature>
<name>A0A9W6K7X4_9PSED</name>
<keyword evidence="1" id="KW-0732">Signal</keyword>
<dbReference type="Proteomes" id="UP001143328">
    <property type="component" value="Unassembled WGS sequence"/>
</dbReference>
<dbReference type="Gene3D" id="3.40.190.10">
    <property type="entry name" value="Periplasmic binding protein-like II"/>
    <property type="match status" value="2"/>
</dbReference>
<comment type="caution">
    <text evidence="2">The sequence shown here is derived from an EMBL/GenBank/DDBJ whole genome shotgun (WGS) entry which is preliminary data.</text>
</comment>
<dbReference type="EMBL" id="BSFN01000011">
    <property type="protein sequence ID" value="GLK90452.1"/>
    <property type="molecule type" value="Genomic_DNA"/>
</dbReference>
<sequence length="242" mass="27400">MRGMWLAVVISAQLFCAQWASAAVPTQIRLASEVWAGHTNADGSGIAWDVLRAVFEPAGISLKIHSVPYTRSVGLVQRGGADAWVGSYLNEIQEGVFYPRWNYDADDITALSLVDAPPINLQNAGSFRLAWVRGYAYEKYLPHLNHYQEVYRRDGILSMLEMKHVDFYLDALTEVQDVLKEADDPTQFRTTELTKLPLYLGFADTPDGHALAQVFDTRMEQLVKDGSLRPIFERWQQPYPFD</sequence>
<dbReference type="SUPFAM" id="SSF53850">
    <property type="entry name" value="Periplasmic binding protein-like II"/>
    <property type="match status" value="1"/>
</dbReference>
<dbReference type="RefSeq" id="WP_271196643.1">
    <property type="nucleotide sequence ID" value="NZ_BSFN01000011.1"/>
</dbReference>
<keyword evidence="3" id="KW-1185">Reference proteome</keyword>
<gene>
    <name evidence="2" type="ORF">GCM10017655_35160</name>
</gene>
<reference evidence="2" key="2">
    <citation type="submission" date="2023-01" db="EMBL/GenBank/DDBJ databases">
        <authorList>
            <person name="Sun Q."/>
            <person name="Evtushenko L."/>
        </authorList>
    </citation>
    <scope>NUCLEOTIDE SEQUENCE</scope>
    <source>
        <strain evidence="2">VKM B-2935</strain>
    </source>
</reference>
<evidence type="ECO:0008006" key="4">
    <source>
        <dbReference type="Google" id="ProtNLM"/>
    </source>
</evidence>
<accession>A0A9W6K7X4</accession>
<organism evidence="2 3">
    <name type="scientific">Pseudomonas turukhanskensis</name>
    <dbReference type="NCBI Taxonomy" id="1806536"/>
    <lineage>
        <taxon>Bacteria</taxon>
        <taxon>Pseudomonadati</taxon>
        <taxon>Pseudomonadota</taxon>
        <taxon>Gammaproteobacteria</taxon>
        <taxon>Pseudomonadales</taxon>
        <taxon>Pseudomonadaceae</taxon>
        <taxon>Pseudomonas</taxon>
    </lineage>
</organism>
<reference evidence="2" key="1">
    <citation type="journal article" date="2014" name="Int. J. Syst. Evol. Microbiol.">
        <title>Complete genome sequence of Corynebacterium casei LMG S-19264T (=DSM 44701T), isolated from a smear-ripened cheese.</title>
        <authorList>
            <consortium name="US DOE Joint Genome Institute (JGI-PGF)"/>
            <person name="Walter F."/>
            <person name="Albersmeier A."/>
            <person name="Kalinowski J."/>
            <person name="Ruckert C."/>
        </authorList>
    </citation>
    <scope>NUCLEOTIDE SEQUENCE</scope>
    <source>
        <strain evidence="2">VKM B-2935</strain>
    </source>
</reference>
<protein>
    <recommendedName>
        <fullName evidence="4">ABC transporter substrate-binding protein</fullName>
    </recommendedName>
</protein>
<feature type="chain" id="PRO_5040868511" description="ABC transporter substrate-binding protein" evidence="1">
    <location>
        <begin position="23"/>
        <end position="242"/>
    </location>
</feature>